<reference evidence="4" key="1">
    <citation type="submission" date="2025-08" db="UniProtKB">
        <authorList>
            <consortium name="Ensembl"/>
        </authorList>
    </citation>
    <scope>IDENTIFICATION</scope>
</reference>
<reference evidence="4" key="2">
    <citation type="submission" date="2025-09" db="UniProtKB">
        <authorList>
            <consortium name="Ensembl"/>
        </authorList>
    </citation>
    <scope>IDENTIFICATION</scope>
</reference>
<evidence type="ECO:0000256" key="2">
    <source>
        <dbReference type="ARBA" id="ARBA00022490"/>
    </source>
</evidence>
<dbReference type="GO" id="GO:0005634">
    <property type="term" value="C:nucleus"/>
    <property type="evidence" value="ECO:0007669"/>
    <property type="project" value="TreeGrafter"/>
</dbReference>
<sequence>MDPECAQLLPHVCAVLIDKRGIMTDNAILQKLLDWFRSLVSTVPVGELLEENLCIEGMLDQLMNFSFNPPNLYVFAFRLGGMLAGYEAGFRRLMAREFLDNFSAFIGMTILYEIPSVRLAWIQGLQDMLKHKDAFTFFQDSCMEVLFAFQDDKVETNAYAADELMAHIILASVQIEGWPDPEGSANLPDVALDLLNHMQQKLSDTPNNAGHCLRTLTFVFRGGTDLLVHIVWRSFFECVMILLMRKPVSDSPYIKELLSTALRFPILQSSRSMSIASLYALQTLDVAESVSFASEILKIHGCPVNLHEEARLEFLRPFCYIIKITSDCRKYPEWADVIRIVKPAFETAMASKRSSVDLICRSLGCLTDLIETRSLKKEIPECLLLDSLATLLSLCIGQAVCVLPRLELSKNMIGCQRVQRMAMDTLRCLSSWTMSTAVVQQIFRVLLLYVVDIDSDSTILKKTFQAALKWLLECSLLGNSVYWPDAVHFLNDVYKGLQKRFCSPSWEIRDTAIEFITDLVQTLKNKEVFKQAADFAVIPQQILVLVKDPESYVRASAVNCLGQLDTIYDVFLPTASGEDLTTKTLVSIFLNILSEDTDYFPRRMVMKVFVDWTRQEHIQVSYSMDDLLPKLLKVTKEDSDWEVKVHALELAGVFVDQTFDTFVADSCPYAVGLPIKGNVGGKAGALKKFNTVGLFPFLLDALSADDRMVALKACQILLSLRSKLSDGEETHSCSDGSELQGLDWLEETMRNWRREVKDGLRKALDKNWSDLLNKIDLANLETSLSKGSCSSHQKPQSLLLDIRTALWGGEEQDADCY</sequence>
<dbReference type="InterPro" id="IPR011989">
    <property type="entry name" value="ARM-like"/>
</dbReference>
<dbReference type="GO" id="GO:0006974">
    <property type="term" value="P:DNA damage response"/>
    <property type="evidence" value="ECO:0007669"/>
    <property type="project" value="InterPro"/>
</dbReference>
<dbReference type="GO" id="GO:0005737">
    <property type="term" value="C:cytoplasm"/>
    <property type="evidence" value="ECO:0007669"/>
    <property type="project" value="UniProtKB-SubCell"/>
</dbReference>
<evidence type="ECO:0008006" key="6">
    <source>
        <dbReference type="Google" id="ProtNLM"/>
    </source>
</evidence>
<dbReference type="Proteomes" id="UP000694569">
    <property type="component" value="Unplaced"/>
</dbReference>
<dbReference type="PANTHER" id="PTHR21331:SF2">
    <property type="entry name" value="BRCA1-ASSOCIATED ATM ACTIVATOR 1"/>
    <property type="match status" value="1"/>
</dbReference>
<dbReference type="InterPro" id="IPR038904">
    <property type="entry name" value="BRAT1"/>
</dbReference>
<evidence type="ECO:0000256" key="1">
    <source>
        <dbReference type="ARBA" id="ARBA00004496"/>
    </source>
</evidence>
<accession>A0A8C5N5G8</accession>
<dbReference type="Ensembl" id="ENSLLET00000023378.1">
    <property type="protein sequence ID" value="ENSLLEP00000022512.1"/>
    <property type="gene ID" value="ENSLLEG00000014285.1"/>
</dbReference>
<keyword evidence="2" id="KW-0963">Cytoplasm</keyword>
<comment type="subcellular location">
    <subcellularLocation>
        <location evidence="1">Cytoplasm</location>
    </subcellularLocation>
</comment>
<dbReference type="PANTHER" id="PTHR21331">
    <property type="entry name" value="BRCA1-ASSOCIATED ATM ACTIVATOR 1"/>
    <property type="match status" value="1"/>
</dbReference>
<organism evidence="4 5">
    <name type="scientific">Leptobrachium leishanense</name>
    <name type="common">Leishan spiny toad</name>
    <dbReference type="NCBI Taxonomy" id="445787"/>
    <lineage>
        <taxon>Eukaryota</taxon>
        <taxon>Metazoa</taxon>
        <taxon>Chordata</taxon>
        <taxon>Craniata</taxon>
        <taxon>Vertebrata</taxon>
        <taxon>Euteleostomi</taxon>
        <taxon>Amphibia</taxon>
        <taxon>Batrachia</taxon>
        <taxon>Anura</taxon>
        <taxon>Pelobatoidea</taxon>
        <taxon>Megophryidae</taxon>
        <taxon>Leptobrachium</taxon>
    </lineage>
</organism>
<evidence type="ECO:0000313" key="4">
    <source>
        <dbReference type="Ensembl" id="ENSLLEP00000022512.1"/>
    </source>
</evidence>
<dbReference type="InterPro" id="IPR016024">
    <property type="entry name" value="ARM-type_fold"/>
</dbReference>
<dbReference type="Gene3D" id="1.25.10.10">
    <property type="entry name" value="Leucine-rich Repeat Variant"/>
    <property type="match status" value="1"/>
</dbReference>
<keyword evidence="5" id="KW-1185">Reference proteome</keyword>
<evidence type="ECO:0000256" key="3">
    <source>
        <dbReference type="ARBA" id="ARBA00061308"/>
    </source>
</evidence>
<dbReference type="SUPFAM" id="SSF48371">
    <property type="entry name" value="ARM repeat"/>
    <property type="match status" value="2"/>
</dbReference>
<evidence type="ECO:0000313" key="5">
    <source>
        <dbReference type="Proteomes" id="UP000694569"/>
    </source>
</evidence>
<dbReference type="GO" id="GO:0008283">
    <property type="term" value="P:cell population proliferation"/>
    <property type="evidence" value="ECO:0007669"/>
    <property type="project" value="InterPro"/>
</dbReference>
<dbReference type="OrthoDB" id="10057956at2759"/>
<dbReference type="GeneTree" id="ENSGT00390000017551"/>
<proteinExistence type="inferred from homology"/>
<name>A0A8C5N5G8_9ANUR</name>
<dbReference type="AlphaFoldDB" id="A0A8C5N5G8"/>
<protein>
    <recommendedName>
        <fullName evidence="6">BRCA1-associated ATM activator 1</fullName>
    </recommendedName>
</protein>
<comment type="similarity">
    <text evidence="3">Belongs to the BRAT1 family.</text>
</comment>